<evidence type="ECO:0000313" key="2">
    <source>
        <dbReference type="Proteomes" id="UP000214646"/>
    </source>
</evidence>
<dbReference type="RefSeq" id="WP_261341225.1">
    <property type="nucleotide sequence ID" value="NZ_NIDE01000018.1"/>
</dbReference>
<gene>
    <name evidence="1" type="ORF">FRUB_09478</name>
</gene>
<name>A0A225DGT0_9BACT</name>
<accession>A0A225DGT0</accession>
<evidence type="ECO:0000313" key="1">
    <source>
        <dbReference type="EMBL" id="OWK35317.1"/>
    </source>
</evidence>
<dbReference type="AlphaFoldDB" id="A0A225DGT0"/>
<comment type="caution">
    <text evidence="1">The sequence shown here is derived from an EMBL/GenBank/DDBJ whole genome shotgun (WGS) entry which is preliminary data.</text>
</comment>
<keyword evidence="2" id="KW-1185">Reference proteome</keyword>
<dbReference type="EMBL" id="NIDE01000018">
    <property type="protein sequence ID" value="OWK35317.1"/>
    <property type="molecule type" value="Genomic_DNA"/>
</dbReference>
<reference evidence="2" key="1">
    <citation type="submission" date="2017-06" db="EMBL/GenBank/DDBJ databases">
        <title>Genome analysis of Fimbriiglobus ruber SP5, the first member of the order Planctomycetales with confirmed chitinolytic capability.</title>
        <authorList>
            <person name="Ravin N.V."/>
            <person name="Rakitin A.L."/>
            <person name="Ivanova A.A."/>
            <person name="Beletsky A.V."/>
            <person name="Kulichevskaya I.S."/>
            <person name="Mardanov A.V."/>
            <person name="Dedysh S.N."/>
        </authorList>
    </citation>
    <scope>NUCLEOTIDE SEQUENCE [LARGE SCALE GENOMIC DNA]</scope>
    <source>
        <strain evidence="2">SP5</strain>
    </source>
</reference>
<dbReference type="Proteomes" id="UP000214646">
    <property type="component" value="Unassembled WGS sequence"/>
</dbReference>
<sequence>MCVRVLNRVRARNASSGKPLLAGADAVALRVDVATGSLPGSGG</sequence>
<protein>
    <submittedName>
        <fullName evidence="1">Uncharacterized protein</fullName>
    </submittedName>
</protein>
<organism evidence="1 2">
    <name type="scientific">Fimbriiglobus ruber</name>
    <dbReference type="NCBI Taxonomy" id="1908690"/>
    <lineage>
        <taxon>Bacteria</taxon>
        <taxon>Pseudomonadati</taxon>
        <taxon>Planctomycetota</taxon>
        <taxon>Planctomycetia</taxon>
        <taxon>Gemmatales</taxon>
        <taxon>Gemmataceae</taxon>
        <taxon>Fimbriiglobus</taxon>
    </lineage>
</organism>
<proteinExistence type="predicted"/>